<dbReference type="Gene3D" id="1.10.10.10">
    <property type="entry name" value="Winged helix-like DNA-binding domain superfamily/Winged helix DNA-binding domain"/>
    <property type="match status" value="1"/>
</dbReference>
<name>A0A3P1ZVD2_9BACE</name>
<evidence type="ECO:0000256" key="1">
    <source>
        <dbReference type="ARBA" id="ARBA00023015"/>
    </source>
</evidence>
<gene>
    <name evidence="5" type="ORF">EII33_13595</name>
</gene>
<feature type="domain" description="HTH hxlR-type" evidence="4">
    <location>
        <begin position="15"/>
        <end position="114"/>
    </location>
</feature>
<sequence>MRKINRTIDEKYKACPIRNVIEKFGDKWSLLVLYHLNERGTMRFNDLGRDMSDCSQKMLSQTLKRLEQIGLVARHVYPEVPPRVEYSITELGKSLMPHVIGLMEWATQNFENIVRNEGNL</sequence>
<dbReference type="AlphaFoldDB" id="A0A3P1ZVD2"/>
<proteinExistence type="predicted"/>
<evidence type="ECO:0000259" key="4">
    <source>
        <dbReference type="PROSITE" id="PS51118"/>
    </source>
</evidence>
<organism evidence="5 6">
    <name type="scientific">Prevotella heparinolytica</name>
    <dbReference type="NCBI Taxonomy" id="28113"/>
    <lineage>
        <taxon>Bacteria</taxon>
        <taxon>Pseudomonadati</taxon>
        <taxon>Bacteroidota</taxon>
        <taxon>Bacteroidia</taxon>
        <taxon>Bacteroidales</taxon>
        <taxon>Bacteroidaceae</taxon>
        <taxon>Bacteroides</taxon>
    </lineage>
</organism>
<dbReference type="GO" id="GO:0003677">
    <property type="term" value="F:DNA binding"/>
    <property type="evidence" value="ECO:0007669"/>
    <property type="project" value="UniProtKB-KW"/>
</dbReference>
<protein>
    <submittedName>
        <fullName evidence="5">Transcriptional regulator</fullName>
    </submittedName>
</protein>
<dbReference type="PANTHER" id="PTHR33204:SF39">
    <property type="entry name" value="TRANSCRIPTIONAL REGULATORY PROTEIN"/>
    <property type="match status" value="1"/>
</dbReference>
<dbReference type="InterPro" id="IPR036390">
    <property type="entry name" value="WH_DNA-bd_sf"/>
</dbReference>
<dbReference type="InterPro" id="IPR002577">
    <property type="entry name" value="HTH_HxlR"/>
</dbReference>
<keyword evidence="2" id="KW-0238">DNA-binding</keyword>
<dbReference type="RefSeq" id="WP_125240154.1">
    <property type="nucleotide sequence ID" value="NZ_RQYF01000118.1"/>
</dbReference>
<comment type="caution">
    <text evidence="5">The sequence shown here is derived from an EMBL/GenBank/DDBJ whole genome shotgun (WGS) entry which is preliminary data.</text>
</comment>
<evidence type="ECO:0000313" key="5">
    <source>
        <dbReference type="EMBL" id="RRD87084.1"/>
    </source>
</evidence>
<dbReference type="PROSITE" id="PS51118">
    <property type="entry name" value="HTH_HXLR"/>
    <property type="match status" value="1"/>
</dbReference>
<keyword evidence="6" id="KW-1185">Reference proteome</keyword>
<dbReference type="InterPro" id="IPR036388">
    <property type="entry name" value="WH-like_DNA-bd_sf"/>
</dbReference>
<reference evidence="5 6" key="1">
    <citation type="submission" date="2018-11" db="EMBL/GenBank/DDBJ databases">
        <title>Genomes From Bacteria Associated with the Canine Oral Cavity: a Test Case for Automated Genome-Based Taxonomic Assignment.</title>
        <authorList>
            <person name="Coil D.A."/>
            <person name="Jospin G."/>
            <person name="Darling A.E."/>
            <person name="Wallis C."/>
            <person name="Davis I.J."/>
            <person name="Harris S."/>
            <person name="Eisen J.A."/>
            <person name="Holcombe L.J."/>
            <person name="O'Flynn C."/>
        </authorList>
    </citation>
    <scope>NUCLEOTIDE SEQUENCE [LARGE SCALE GENOMIC DNA]</scope>
    <source>
        <strain evidence="5 6">OH1047_COT-310</strain>
    </source>
</reference>
<dbReference type="SUPFAM" id="SSF46785">
    <property type="entry name" value="Winged helix' DNA-binding domain"/>
    <property type="match status" value="1"/>
</dbReference>
<keyword evidence="1" id="KW-0805">Transcription regulation</keyword>
<evidence type="ECO:0000256" key="3">
    <source>
        <dbReference type="ARBA" id="ARBA00023163"/>
    </source>
</evidence>
<dbReference type="Pfam" id="PF01638">
    <property type="entry name" value="HxlR"/>
    <property type="match status" value="1"/>
</dbReference>
<dbReference type="PANTHER" id="PTHR33204">
    <property type="entry name" value="TRANSCRIPTIONAL REGULATOR, MARR FAMILY"/>
    <property type="match status" value="1"/>
</dbReference>
<dbReference type="Proteomes" id="UP000279562">
    <property type="component" value="Unassembled WGS sequence"/>
</dbReference>
<evidence type="ECO:0000313" key="6">
    <source>
        <dbReference type="Proteomes" id="UP000279562"/>
    </source>
</evidence>
<evidence type="ECO:0000256" key="2">
    <source>
        <dbReference type="ARBA" id="ARBA00023125"/>
    </source>
</evidence>
<keyword evidence="3" id="KW-0804">Transcription</keyword>
<accession>A0A3P1ZVD2</accession>
<dbReference type="EMBL" id="RQYF01000118">
    <property type="protein sequence ID" value="RRD87084.1"/>
    <property type="molecule type" value="Genomic_DNA"/>
</dbReference>